<sequence>MMVTNALLLLLSAVSLGVQAADWRYPTPGPDGSIGSPENWGGACDEGRRQSPIDIAYAASVRGFYPEFIFDGYDSLPDSAYIVNNGHTVQIDLDSSSSSVYGGGFRSKYILEQLHFHWSSEHTIDDRRYALEMHLVHRQSRYASIEQASSVKAGIAVLAVLFHVDEHPNEAIQLILNSTNPIKAKVDDRQPLRTPLQLDGLLPKNRKVYFRYEGSLTTPVCAESVVWTVFPESLPVSLDQVQEFMTIHDADDKELLVNYRPVQPLNTRVLVLVSDTEVEESGAIAPRSGILAMVLLSLVISLI</sequence>
<evidence type="ECO:0000256" key="4">
    <source>
        <dbReference type="RuleBase" id="RU367011"/>
    </source>
</evidence>
<dbReference type="Pfam" id="PF00194">
    <property type="entry name" value="Carb_anhydrase"/>
    <property type="match status" value="1"/>
</dbReference>
<keyword evidence="4" id="KW-0456">Lyase</keyword>
<keyword evidence="3 4" id="KW-0862">Zinc</keyword>
<organism evidence="6">
    <name type="scientific">Culex tarsalis</name>
    <name type="common">Encephalitis mosquito</name>
    <dbReference type="NCBI Taxonomy" id="7177"/>
    <lineage>
        <taxon>Eukaryota</taxon>
        <taxon>Metazoa</taxon>
        <taxon>Ecdysozoa</taxon>
        <taxon>Arthropoda</taxon>
        <taxon>Hexapoda</taxon>
        <taxon>Insecta</taxon>
        <taxon>Pterygota</taxon>
        <taxon>Neoptera</taxon>
        <taxon>Endopterygota</taxon>
        <taxon>Diptera</taxon>
        <taxon>Nematocera</taxon>
        <taxon>Culicoidea</taxon>
        <taxon>Culicidae</taxon>
        <taxon>Culicinae</taxon>
        <taxon>Culicini</taxon>
        <taxon>Culex</taxon>
        <taxon>Culex</taxon>
    </lineage>
</organism>
<dbReference type="EC" id="4.2.1.1" evidence="4"/>
<feature type="domain" description="Alpha-carbonic anhydrase" evidence="5">
    <location>
        <begin position="21"/>
        <end position="274"/>
    </location>
</feature>
<keyword evidence="4" id="KW-0732">Signal</keyword>
<dbReference type="GO" id="GO:0004089">
    <property type="term" value="F:carbonate dehydratase activity"/>
    <property type="evidence" value="ECO:0007669"/>
    <property type="project" value="UniProtKB-UniRule"/>
</dbReference>
<comment type="similarity">
    <text evidence="1 4">Belongs to the alpha-carbonic anhydrase family.</text>
</comment>
<evidence type="ECO:0000256" key="3">
    <source>
        <dbReference type="ARBA" id="ARBA00022833"/>
    </source>
</evidence>
<dbReference type="CDD" id="cd00326">
    <property type="entry name" value="alpha_CA"/>
    <property type="match status" value="1"/>
</dbReference>
<dbReference type="PANTHER" id="PTHR18952">
    <property type="entry name" value="CARBONIC ANHYDRASE"/>
    <property type="match status" value="1"/>
</dbReference>
<dbReference type="PROSITE" id="PS51144">
    <property type="entry name" value="ALPHA_CA_2"/>
    <property type="match status" value="1"/>
</dbReference>
<accession>A0A1Q3F1E4</accession>
<evidence type="ECO:0000259" key="5">
    <source>
        <dbReference type="PROSITE" id="PS51144"/>
    </source>
</evidence>
<proteinExistence type="inferred from homology"/>
<feature type="chain" id="PRO_5025095639" description="Carbonic anhydrase" evidence="4">
    <location>
        <begin position="21"/>
        <end position="303"/>
    </location>
</feature>
<dbReference type="EMBL" id="GFDL01013672">
    <property type="protein sequence ID" value="JAV21373.1"/>
    <property type="molecule type" value="Transcribed_RNA"/>
</dbReference>
<dbReference type="SUPFAM" id="SSF51069">
    <property type="entry name" value="Carbonic anhydrase"/>
    <property type="match status" value="1"/>
</dbReference>
<evidence type="ECO:0000256" key="1">
    <source>
        <dbReference type="ARBA" id="ARBA00010718"/>
    </source>
</evidence>
<dbReference type="AlphaFoldDB" id="A0A1Q3F1E4"/>
<feature type="signal peptide" evidence="4">
    <location>
        <begin position="1"/>
        <end position="20"/>
    </location>
</feature>
<name>A0A1Q3F1E4_CULTA</name>
<evidence type="ECO:0000313" key="6">
    <source>
        <dbReference type="EMBL" id="JAV21373.1"/>
    </source>
</evidence>
<dbReference type="GO" id="GO:0005737">
    <property type="term" value="C:cytoplasm"/>
    <property type="evidence" value="ECO:0007669"/>
    <property type="project" value="TreeGrafter"/>
</dbReference>
<evidence type="ECO:0000256" key="2">
    <source>
        <dbReference type="ARBA" id="ARBA00022723"/>
    </source>
</evidence>
<reference evidence="6" key="1">
    <citation type="submission" date="2017-01" db="EMBL/GenBank/DDBJ databases">
        <title>A deep insight into the sialotranscriptome of adult male and female Cluex tarsalis mosquitoes.</title>
        <authorList>
            <person name="Ribeiro J.M."/>
            <person name="Moreira F."/>
            <person name="Bernard K.A."/>
            <person name="Calvo E."/>
        </authorList>
    </citation>
    <scope>NUCLEOTIDE SEQUENCE</scope>
    <source>
        <strain evidence="6">Kern County</strain>
        <tissue evidence="6">Salivary glands</tissue>
    </source>
</reference>
<comment type="cofactor">
    <cofactor evidence="4">
        <name>Zn(2+)</name>
        <dbReference type="ChEBI" id="CHEBI:29105"/>
    </cofactor>
</comment>
<dbReference type="PANTHER" id="PTHR18952:SF270">
    <property type="entry name" value="CARBONIC ANHYDRASE"/>
    <property type="match status" value="1"/>
</dbReference>
<dbReference type="InterPro" id="IPR001148">
    <property type="entry name" value="CA_dom"/>
</dbReference>
<dbReference type="SMART" id="SM01057">
    <property type="entry name" value="Carb_anhydrase"/>
    <property type="match status" value="1"/>
</dbReference>
<protein>
    <recommendedName>
        <fullName evidence="4">Carbonic anhydrase</fullName>
        <ecNumber evidence="4">4.2.1.1</ecNumber>
    </recommendedName>
</protein>
<dbReference type="InterPro" id="IPR018338">
    <property type="entry name" value="Carbonic_anhydrase_a-class_CS"/>
</dbReference>
<comment type="catalytic activity">
    <reaction evidence="4">
        <text>hydrogencarbonate + H(+) = CO2 + H2O</text>
        <dbReference type="Rhea" id="RHEA:10748"/>
        <dbReference type="ChEBI" id="CHEBI:15377"/>
        <dbReference type="ChEBI" id="CHEBI:15378"/>
        <dbReference type="ChEBI" id="CHEBI:16526"/>
        <dbReference type="ChEBI" id="CHEBI:17544"/>
        <dbReference type="EC" id="4.2.1.1"/>
    </reaction>
</comment>
<dbReference type="GO" id="GO:0008270">
    <property type="term" value="F:zinc ion binding"/>
    <property type="evidence" value="ECO:0007669"/>
    <property type="project" value="UniProtKB-UniRule"/>
</dbReference>
<comment type="function">
    <text evidence="4">Reversible hydration of carbon dioxide.</text>
</comment>
<dbReference type="Gene3D" id="3.10.200.10">
    <property type="entry name" value="Alpha carbonic anhydrase"/>
    <property type="match status" value="1"/>
</dbReference>
<dbReference type="InterPro" id="IPR036398">
    <property type="entry name" value="CA_dom_sf"/>
</dbReference>
<dbReference type="InterPro" id="IPR023561">
    <property type="entry name" value="Carbonic_anhydrase_a-class"/>
</dbReference>
<dbReference type="PROSITE" id="PS00162">
    <property type="entry name" value="ALPHA_CA_1"/>
    <property type="match status" value="1"/>
</dbReference>
<keyword evidence="2 4" id="KW-0479">Metal-binding</keyword>